<keyword evidence="10" id="KW-1185">Reference proteome</keyword>
<dbReference type="InterPro" id="IPR004776">
    <property type="entry name" value="Mem_transp_PIN-like"/>
</dbReference>
<evidence type="ECO:0000256" key="1">
    <source>
        <dbReference type="ARBA" id="ARBA00004651"/>
    </source>
</evidence>
<keyword evidence="6 8" id="KW-1133">Transmembrane helix</keyword>
<evidence type="ECO:0000256" key="2">
    <source>
        <dbReference type="ARBA" id="ARBA00010145"/>
    </source>
</evidence>
<evidence type="ECO:0000313" key="10">
    <source>
        <dbReference type="Proteomes" id="UP001149009"/>
    </source>
</evidence>
<feature type="transmembrane region" description="Helical" evidence="8">
    <location>
        <begin position="262"/>
        <end position="283"/>
    </location>
</feature>
<feature type="transmembrane region" description="Helical" evidence="8">
    <location>
        <begin position="61"/>
        <end position="84"/>
    </location>
</feature>
<dbReference type="Gene3D" id="1.20.1530.20">
    <property type="match status" value="1"/>
</dbReference>
<dbReference type="Pfam" id="PF03547">
    <property type="entry name" value="Mem_trans"/>
    <property type="match status" value="1"/>
</dbReference>
<evidence type="ECO:0000256" key="8">
    <source>
        <dbReference type="SAM" id="Phobius"/>
    </source>
</evidence>
<dbReference type="InterPro" id="IPR038770">
    <property type="entry name" value="Na+/solute_symporter_sf"/>
</dbReference>
<reference evidence="9" key="1">
    <citation type="submission" date="2022-08" db="EMBL/GenBank/DDBJ databases">
        <title>Chelativorans sichuanense sp. nov., a paraffin oil-degrading bacterium isolated from a mixture of oil-based drill cuttings and paddy soil.</title>
        <authorList>
            <person name="Yu J."/>
            <person name="Liu H."/>
            <person name="Chen Q."/>
        </authorList>
    </citation>
    <scope>NUCLEOTIDE SEQUENCE</scope>
    <source>
        <strain evidence="9">SCAU 2101</strain>
    </source>
</reference>
<dbReference type="Proteomes" id="UP001149009">
    <property type="component" value="Unassembled WGS sequence"/>
</dbReference>
<keyword evidence="3" id="KW-0813">Transport</keyword>
<dbReference type="PANTHER" id="PTHR36838">
    <property type="entry name" value="AUXIN EFFLUX CARRIER FAMILY PROTEIN"/>
    <property type="match status" value="1"/>
</dbReference>
<evidence type="ECO:0000256" key="7">
    <source>
        <dbReference type="ARBA" id="ARBA00023136"/>
    </source>
</evidence>
<evidence type="ECO:0000256" key="4">
    <source>
        <dbReference type="ARBA" id="ARBA00022475"/>
    </source>
</evidence>
<sequence length="316" mass="33050">MESLAGTLAFVFALVALGYLSGWSGLLKKDTGAALTDFAVSVALPLLLFRTMARADFAGSLPAALWLCYFTAVAFTWITAHFVIVRFFGRDTRAGIVGGLSAGFSNLVLLGFPFMLGLYGQEGFEVLSLIVSVHLPIMIGTTVLLFGLFGRSENGGMGLAAIVRDFLVKLLTNSLIIGILAGLIWRFSGLGMPPLMERLVDALANVAGTIALFAMGLELRRYGISGNVRPAAAMTGLKLVLMPAVALAMAKLVGLPPLSGKVVVTAAALPCGVNPYLIAVRFGTGQALASNATTIGTPLAALSTAFWVAMAEWVFG</sequence>
<feature type="transmembrane region" description="Helical" evidence="8">
    <location>
        <begin position="166"/>
        <end position="187"/>
    </location>
</feature>
<feature type="transmembrane region" description="Helical" evidence="8">
    <location>
        <begin position="96"/>
        <end position="119"/>
    </location>
</feature>
<dbReference type="PANTHER" id="PTHR36838:SF3">
    <property type="entry name" value="TRANSPORTER AUXIN EFFLUX CARRIER EC FAMILY"/>
    <property type="match status" value="1"/>
</dbReference>
<evidence type="ECO:0000256" key="6">
    <source>
        <dbReference type="ARBA" id="ARBA00022989"/>
    </source>
</evidence>
<feature type="transmembrane region" description="Helical" evidence="8">
    <location>
        <begin position="126"/>
        <end position="146"/>
    </location>
</feature>
<keyword evidence="7 8" id="KW-0472">Membrane</keyword>
<dbReference type="AlphaFoldDB" id="A0A9X2X652"/>
<name>A0A9X2X652_9HYPH</name>
<dbReference type="GO" id="GO:0005886">
    <property type="term" value="C:plasma membrane"/>
    <property type="evidence" value="ECO:0007669"/>
    <property type="project" value="UniProtKB-SubCell"/>
</dbReference>
<feature type="transmembrane region" description="Helical" evidence="8">
    <location>
        <begin position="199"/>
        <end position="219"/>
    </location>
</feature>
<dbReference type="GO" id="GO:0055085">
    <property type="term" value="P:transmembrane transport"/>
    <property type="evidence" value="ECO:0007669"/>
    <property type="project" value="InterPro"/>
</dbReference>
<protein>
    <submittedName>
        <fullName evidence="9">AEC family transporter</fullName>
    </submittedName>
</protein>
<proteinExistence type="inferred from homology"/>
<evidence type="ECO:0000256" key="5">
    <source>
        <dbReference type="ARBA" id="ARBA00022692"/>
    </source>
</evidence>
<accession>A0A9X2X652</accession>
<evidence type="ECO:0000256" key="3">
    <source>
        <dbReference type="ARBA" id="ARBA00022448"/>
    </source>
</evidence>
<keyword evidence="5 8" id="KW-0812">Transmembrane</keyword>
<feature type="transmembrane region" description="Helical" evidence="8">
    <location>
        <begin position="295"/>
        <end position="315"/>
    </location>
</feature>
<feature type="transmembrane region" description="Helical" evidence="8">
    <location>
        <begin position="231"/>
        <end position="250"/>
    </location>
</feature>
<comment type="similarity">
    <text evidence="2">Belongs to the auxin efflux carrier (TC 2.A.69) family.</text>
</comment>
<feature type="transmembrane region" description="Helical" evidence="8">
    <location>
        <begin position="32"/>
        <end position="49"/>
    </location>
</feature>
<evidence type="ECO:0000313" key="9">
    <source>
        <dbReference type="EMBL" id="MCT8989560.1"/>
    </source>
</evidence>
<comment type="caution">
    <text evidence="9">The sequence shown here is derived from an EMBL/GenBank/DDBJ whole genome shotgun (WGS) entry which is preliminary data.</text>
</comment>
<gene>
    <name evidence="9" type="ORF">NYR54_04510</name>
</gene>
<dbReference type="EMBL" id="JAODNV010000005">
    <property type="protein sequence ID" value="MCT8989560.1"/>
    <property type="molecule type" value="Genomic_DNA"/>
</dbReference>
<comment type="subcellular location">
    <subcellularLocation>
        <location evidence="1">Cell membrane</location>
        <topology evidence="1">Multi-pass membrane protein</topology>
    </subcellularLocation>
</comment>
<organism evidence="9 10">
    <name type="scientific">Chelativorans petroleitrophicus</name>
    <dbReference type="NCBI Taxonomy" id="2975484"/>
    <lineage>
        <taxon>Bacteria</taxon>
        <taxon>Pseudomonadati</taxon>
        <taxon>Pseudomonadota</taxon>
        <taxon>Alphaproteobacteria</taxon>
        <taxon>Hyphomicrobiales</taxon>
        <taxon>Phyllobacteriaceae</taxon>
        <taxon>Chelativorans</taxon>
    </lineage>
</organism>
<dbReference type="RefSeq" id="WP_261514369.1">
    <property type="nucleotide sequence ID" value="NZ_JAODNV010000005.1"/>
</dbReference>
<keyword evidence="4" id="KW-1003">Cell membrane</keyword>